<dbReference type="GO" id="GO:0005524">
    <property type="term" value="F:ATP binding"/>
    <property type="evidence" value="ECO:0007669"/>
    <property type="project" value="UniProtKB-KW"/>
</dbReference>
<dbReference type="EMBL" id="KQ965756">
    <property type="protein sequence ID" value="KXS16134.1"/>
    <property type="molecule type" value="Genomic_DNA"/>
</dbReference>
<evidence type="ECO:0000256" key="1">
    <source>
        <dbReference type="ARBA" id="ARBA00006432"/>
    </source>
</evidence>
<dbReference type="CDD" id="cd05943">
    <property type="entry name" value="AACS"/>
    <property type="match status" value="1"/>
</dbReference>
<dbReference type="PANTHER" id="PTHR42921:SF1">
    <property type="entry name" value="ACETOACETYL-COA SYNTHETASE"/>
    <property type="match status" value="1"/>
</dbReference>
<dbReference type="InterPro" id="IPR032387">
    <property type="entry name" value="ACAS_N"/>
</dbReference>
<keyword evidence="4" id="KW-0067">ATP-binding</keyword>
<proteinExistence type="inferred from homology"/>
<protein>
    <submittedName>
        <fullName evidence="8">Acetoacetate-CoA ligase</fullName>
    </submittedName>
</protein>
<dbReference type="Pfam" id="PF00501">
    <property type="entry name" value="AMP-binding"/>
    <property type="match status" value="1"/>
</dbReference>
<evidence type="ECO:0000256" key="4">
    <source>
        <dbReference type="ARBA" id="ARBA00022840"/>
    </source>
</evidence>
<comment type="similarity">
    <text evidence="1">Belongs to the ATP-dependent AMP-binding enzyme family.</text>
</comment>
<dbReference type="InterPro" id="IPR000873">
    <property type="entry name" value="AMP-dep_synth/lig_dom"/>
</dbReference>
<evidence type="ECO:0000313" key="9">
    <source>
        <dbReference type="Proteomes" id="UP000070544"/>
    </source>
</evidence>
<feature type="domain" description="AMP-dependent synthetase/ligase" evidence="6">
    <location>
        <begin position="121"/>
        <end position="488"/>
    </location>
</feature>
<keyword evidence="9" id="KW-1185">Reference proteome</keyword>
<dbReference type="Pfam" id="PF16177">
    <property type="entry name" value="ACAS_N"/>
    <property type="match status" value="1"/>
</dbReference>
<keyword evidence="2 8" id="KW-0436">Ligase</keyword>
<dbReference type="GO" id="GO:0006629">
    <property type="term" value="P:lipid metabolic process"/>
    <property type="evidence" value="ECO:0007669"/>
    <property type="project" value="InterPro"/>
</dbReference>
<evidence type="ECO:0000259" key="6">
    <source>
        <dbReference type="Pfam" id="PF00501"/>
    </source>
</evidence>
<dbReference type="OMA" id="MPNTWQT"/>
<organism evidence="8 9">
    <name type="scientific">Gonapodya prolifera (strain JEL478)</name>
    <name type="common">Monoblepharis prolifera</name>
    <dbReference type="NCBI Taxonomy" id="1344416"/>
    <lineage>
        <taxon>Eukaryota</taxon>
        <taxon>Fungi</taxon>
        <taxon>Fungi incertae sedis</taxon>
        <taxon>Chytridiomycota</taxon>
        <taxon>Chytridiomycota incertae sedis</taxon>
        <taxon>Monoblepharidomycetes</taxon>
        <taxon>Monoblepharidales</taxon>
        <taxon>Gonapodyaceae</taxon>
        <taxon>Gonapodya</taxon>
    </lineage>
</organism>
<keyword evidence="3" id="KW-0547">Nucleotide-binding</keyword>
<dbReference type="Proteomes" id="UP000070544">
    <property type="component" value="Unassembled WGS sequence"/>
</dbReference>
<dbReference type="NCBIfam" id="NF002937">
    <property type="entry name" value="PRK03584.1"/>
    <property type="match status" value="1"/>
</dbReference>
<dbReference type="Gene3D" id="3.30.300.30">
    <property type="match status" value="1"/>
</dbReference>
<dbReference type="InterPro" id="IPR005914">
    <property type="entry name" value="Acac_CoA_synth"/>
</dbReference>
<dbReference type="NCBIfam" id="TIGR01217">
    <property type="entry name" value="ac_ac_CoA_syn"/>
    <property type="match status" value="1"/>
</dbReference>
<dbReference type="SUPFAM" id="SSF56801">
    <property type="entry name" value="Acetyl-CoA synthetase-like"/>
    <property type="match status" value="1"/>
</dbReference>
<evidence type="ECO:0000256" key="5">
    <source>
        <dbReference type="SAM" id="MobiDB-lite"/>
    </source>
</evidence>
<evidence type="ECO:0000256" key="2">
    <source>
        <dbReference type="ARBA" id="ARBA00022598"/>
    </source>
</evidence>
<feature type="compositionally biased region" description="Low complexity" evidence="5">
    <location>
        <begin position="7"/>
        <end position="22"/>
    </location>
</feature>
<dbReference type="PROSITE" id="PS00455">
    <property type="entry name" value="AMP_BINDING"/>
    <property type="match status" value="1"/>
</dbReference>
<feature type="domain" description="Acetyl-coenzyme A synthetase N-terminal" evidence="7">
    <location>
        <begin position="56"/>
        <end position="112"/>
    </location>
</feature>
<accession>A0A139AHW3</accession>
<dbReference type="AlphaFoldDB" id="A0A139AHW3"/>
<gene>
    <name evidence="8" type="ORF">M427DRAFT_123065</name>
</gene>
<dbReference type="STRING" id="1344416.A0A139AHW3"/>
<dbReference type="InterPro" id="IPR042099">
    <property type="entry name" value="ANL_N_sf"/>
</dbReference>
<sequence length="674" mass="74740">MVEDSMAAAANGKATNGTNGVASPEKLWTPSWSTERNMDKFRLFINERFAIDLRDYHDLYTWSVTKIADFWESVWIWSKIKHSRSYEKVVEDAPMQKIPKWFLGARLNFAENLLPYNDEHLAIIATGEYGRTEKLTYSELRERVRVFAGALRAAGIGVGDRVCAYIPNCVEAIVGMLAATSLGAVWSSTSPDFGVAGVLERFSQVKPKVLITVNAIVYNSKHYDHLDKVRHVVDGLTELSRVVVVPFVEGKSTDLSGIKGATWLPDFLATSDDGPLIFEQLPPDQPVYIMYSSGTTGLPKCMVHSALGTLIKHKTEQTIHSSLQRNDVLFYYTTTGWMMWNWLVSGLATGLTVFLYDGSPFKPHPGRLMDLVDEHGITVFGTSAKYLQSLQEVGAIPRESHSLASLHTILSTGSPLRPESYDFVYRDMKKDVLLGSISGGTDIVSCFVGQNDTLPVYKGEIQCRLLGMAIEAWDINGHPVLDEEGDMVCVKPFPCMPVAFWNDTPERLKYMAAYFDQFSGVWYHGDFLRINSKTGGVVLLGRSDGTLNPGGVRFGSAEIYHIMSRFLPEIADTLCVGQRQGADERVVLFCQMAPGHKLTDALRSRIARAIRDELSPRHVPAKILPIADIPHTINGKKVEVAVKKIISGATVVPSGTLANPECLELYKNIPELQV</sequence>
<reference evidence="8 9" key="1">
    <citation type="journal article" date="2015" name="Genome Biol. Evol.">
        <title>Phylogenomic analyses indicate that early fungi evolved digesting cell walls of algal ancestors of land plants.</title>
        <authorList>
            <person name="Chang Y."/>
            <person name="Wang S."/>
            <person name="Sekimoto S."/>
            <person name="Aerts A.L."/>
            <person name="Choi C."/>
            <person name="Clum A."/>
            <person name="LaButti K.M."/>
            <person name="Lindquist E.A."/>
            <person name="Yee Ngan C."/>
            <person name="Ohm R.A."/>
            <person name="Salamov A.A."/>
            <person name="Grigoriev I.V."/>
            <person name="Spatafora J.W."/>
            <person name="Berbee M.L."/>
        </authorList>
    </citation>
    <scope>NUCLEOTIDE SEQUENCE [LARGE SCALE GENOMIC DNA]</scope>
    <source>
        <strain evidence="8 9">JEL478</strain>
    </source>
</reference>
<evidence type="ECO:0000256" key="3">
    <source>
        <dbReference type="ARBA" id="ARBA00022741"/>
    </source>
</evidence>
<dbReference type="PANTHER" id="PTHR42921">
    <property type="entry name" value="ACETOACETYL-COA SYNTHETASE"/>
    <property type="match status" value="1"/>
</dbReference>
<dbReference type="Gene3D" id="3.40.50.12780">
    <property type="entry name" value="N-terminal domain of ligase-like"/>
    <property type="match status" value="1"/>
</dbReference>
<dbReference type="GO" id="GO:0030729">
    <property type="term" value="F:acetoacetate-CoA ligase activity"/>
    <property type="evidence" value="ECO:0007669"/>
    <property type="project" value="InterPro"/>
</dbReference>
<dbReference type="InterPro" id="IPR045851">
    <property type="entry name" value="AMP-bd_C_sf"/>
</dbReference>
<dbReference type="InterPro" id="IPR020845">
    <property type="entry name" value="AMP-binding_CS"/>
</dbReference>
<dbReference type="OrthoDB" id="10253869at2759"/>
<evidence type="ECO:0000313" key="8">
    <source>
        <dbReference type="EMBL" id="KXS16134.1"/>
    </source>
</evidence>
<feature type="region of interest" description="Disordered" evidence="5">
    <location>
        <begin position="1"/>
        <end position="22"/>
    </location>
</feature>
<evidence type="ECO:0000259" key="7">
    <source>
        <dbReference type="Pfam" id="PF16177"/>
    </source>
</evidence>
<name>A0A139AHW3_GONPJ</name>